<dbReference type="Pfam" id="PF19037">
    <property type="entry name" value="Fuz_longin_2"/>
    <property type="match status" value="1"/>
</dbReference>
<evidence type="ECO:0000313" key="5">
    <source>
        <dbReference type="Proteomes" id="UP000215335"/>
    </source>
</evidence>
<dbReference type="Pfam" id="PF19036">
    <property type="entry name" value="Fuz_longin_1"/>
    <property type="match status" value="1"/>
</dbReference>
<dbReference type="InterPro" id="IPR043972">
    <property type="entry name" value="FUZ/MON1/HPS1_longin_1"/>
</dbReference>
<keyword evidence="5" id="KW-1185">Reference proteome</keyword>
<dbReference type="PANTHER" id="PTHR12761:SF1">
    <property type="entry name" value="BLOC-3 COMPLEX MEMBER HPS1"/>
    <property type="match status" value="1"/>
</dbReference>
<dbReference type="InterPro" id="IPR043970">
    <property type="entry name" value="FUZ/MON1/HPS1_longin_3"/>
</dbReference>
<dbReference type="GO" id="GO:0031085">
    <property type="term" value="C:BLOC-3 complex"/>
    <property type="evidence" value="ECO:0007669"/>
    <property type="project" value="TreeGrafter"/>
</dbReference>
<dbReference type="InterPro" id="IPR026053">
    <property type="entry name" value="HPS1"/>
</dbReference>
<name>A0A232FCZ0_9HYME</name>
<proteinExistence type="predicted"/>
<dbReference type="PANTHER" id="PTHR12761">
    <property type="entry name" value="HERMANSKY-PUDLAK SYNDROME PROTEIN 1"/>
    <property type="match status" value="1"/>
</dbReference>
<organism evidence="4 5">
    <name type="scientific">Trichomalopsis sarcophagae</name>
    <dbReference type="NCBI Taxonomy" id="543379"/>
    <lineage>
        <taxon>Eukaryota</taxon>
        <taxon>Metazoa</taxon>
        <taxon>Ecdysozoa</taxon>
        <taxon>Arthropoda</taxon>
        <taxon>Hexapoda</taxon>
        <taxon>Insecta</taxon>
        <taxon>Pterygota</taxon>
        <taxon>Neoptera</taxon>
        <taxon>Endopterygota</taxon>
        <taxon>Hymenoptera</taxon>
        <taxon>Apocrita</taxon>
        <taxon>Proctotrupomorpha</taxon>
        <taxon>Chalcidoidea</taxon>
        <taxon>Pteromalidae</taxon>
        <taxon>Pteromalinae</taxon>
        <taxon>Trichomalopsis</taxon>
    </lineage>
</organism>
<gene>
    <name evidence="4" type="ORF">TSAR_012859</name>
</gene>
<reference evidence="4 5" key="1">
    <citation type="journal article" date="2017" name="Curr. Biol.">
        <title>The Evolution of Venom by Co-option of Single-Copy Genes.</title>
        <authorList>
            <person name="Martinson E.O."/>
            <person name="Mrinalini"/>
            <person name="Kelkar Y.D."/>
            <person name="Chang C.H."/>
            <person name="Werren J.H."/>
        </authorList>
    </citation>
    <scope>NUCLEOTIDE SEQUENCE [LARGE SCALE GENOMIC DNA]</scope>
    <source>
        <strain evidence="4 5">Alberta</strain>
        <tissue evidence="4">Whole body</tissue>
    </source>
</reference>
<evidence type="ECO:0008006" key="6">
    <source>
        <dbReference type="Google" id="ProtNLM"/>
    </source>
</evidence>
<feature type="domain" description="FUZ/MON1/HPS1 second Longin" evidence="2">
    <location>
        <begin position="194"/>
        <end position="243"/>
    </location>
</feature>
<feature type="domain" description="FUZ/MON1/HPS1 first Longin" evidence="1">
    <location>
        <begin position="2"/>
        <end position="151"/>
    </location>
</feature>
<dbReference type="AlphaFoldDB" id="A0A232FCZ0"/>
<evidence type="ECO:0000259" key="3">
    <source>
        <dbReference type="Pfam" id="PF19038"/>
    </source>
</evidence>
<dbReference type="OrthoDB" id="10255234at2759"/>
<evidence type="ECO:0000313" key="4">
    <source>
        <dbReference type="EMBL" id="OXU28328.1"/>
    </source>
</evidence>
<feature type="domain" description="FUZ/MON1/HPS1 third Longin" evidence="3">
    <location>
        <begin position="562"/>
        <end position="708"/>
    </location>
</feature>
<dbReference type="Proteomes" id="UP000215335">
    <property type="component" value="Unassembled WGS sequence"/>
</dbReference>
<comment type="caution">
    <text evidence="4">The sequence shown here is derived from an EMBL/GenBank/DDBJ whole genome shotgun (WGS) entry which is preliminary data.</text>
</comment>
<dbReference type="GO" id="GO:0016192">
    <property type="term" value="P:vesicle-mediated transport"/>
    <property type="evidence" value="ECO:0007669"/>
    <property type="project" value="InterPro"/>
</dbReference>
<accession>A0A232FCZ0</accession>
<evidence type="ECO:0000259" key="2">
    <source>
        <dbReference type="Pfam" id="PF19037"/>
    </source>
</evidence>
<dbReference type="STRING" id="543379.A0A232FCZ0"/>
<dbReference type="EMBL" id="NNAY01000445">
    <property type="protein sequence ID" value="OXU28328.1"/>
    <property type="molecule type" value="Genomic_DNA"/>
</dbReference>
<dbReference type="GO" id="GO:0005085">
    <property type="term" value="F:guanyl-nucleotide exchange factor activity"/>
    <property type="evidence" value="ECO:0007669"/>
    <property type="project" value="TreeGrafter"/>
</dbReference>
<dbReference type="Pfam" id="PF19038">
    <property type="entry name" value="Fuz_longin_3"/>
    <property type="match status" value="1"/>
</dbReference>
<sequence>MKGIMIFDHLNDVLFTKCNRKFANHIQKLAKLQGLVGENKDENDSQDFKPSPNIIMQLFSPIVTSQHVMASQFGNTYTSMKCQDGTNMVFDEFMGYTFVYVSNEDVELMRRTLGVCVTIIRHLCGPDVSVLKTNKQKVKMVSHLLDAWSDLRGSEQNILTEAVEQLSVNADLASATLRVLSDAADKLKAQSEFSNVHVLILVEHKFLSLYSSKNAQDLLASDILLMILLCYVAKKLRNGEYDVSEKDTKDDYVLMSRTESIKKEEEAKSHGNFGKLSIPTSEDISNLFEGSRDSSVSEGLCYFALDGLYSQLVLLGSEETGYTANAIHISELAEGINLVTIVEMTNLAISSGLYDSFFHLNVINGLQLQRDIDELRPAFDHLETAIKKTLDGIKKNRSHVSNDVDMCQRRLQMKWDFVRKKYLELLKSRDPESILQIESNMVGFVDALKELFRLTCLDQSFLKQGTDVILTVSRLVSQKLNDFSDFLKVKALKNFNIRSYPFDTALYIAIRTSVKVAILKTKYSAFTVVKISIQAISVLNVLFCVSTRTSLTINKYLEEFPGLVHFIYIDRTTHRLTAPTIDFTNSETLALTTKKIWTMVEQSRIHLQEGHMSIMWKDTTFNYAYFLWFEDSSGTPLKCKTIFNHTLKNFPVPGILCGDYYRKLAEAYFPKLSPNKIRIYELYCVHLGLATSSCVLEHSRRLAATIWEVTGLPNNPADIL</sequence>
<dbReference type="InterPro" id="IPR043971">
    <property type="entry name" value="FUZ/MON1/HPS1_longin_2"/>
</dbReference>
<protein>
    <recommendedName>
        <fullName evidence="6">FUZ/MON1/HPS1 third Longin domain-containing protein</fullName>
    </recommendedName>
</protein>
<evidence type="ECO:0000259" key="1">
    <source>
        <dbReference type="Pfam" id="PF19036"/>
    </source>
</evidence>